<keyword evidence="2" id="KW-0378">Hydrolase</keyword>
<sequence>MTVRDFTLAPGDFGRFGTGLARPECVWIADDGIWASDARGGVTCLSNTGEGTLLGSGVGTPNGFSRRADGTFLVAGLADGAVYEIRPDGTVSVLLDNIDGVPIGAANYPCVDGDRVWISVMTTSTPWDEALRGPAKGQIILLDHRGARVVADGVHLTNEVKVSPRGDYLYAAESLQRRILRFPIEADGSLGEREVFGPSDLGEGAFPDGFSFDVDGNIWVTIICRNGLYVITADGELHIVYEDVNKPALAALLEAIAEDKANAELMGGCAATGPLVLPTSIAFGGPDGRTAYVGSLATDFLTTFRSPTAGRLR</sequence>
<dbReference type="Proteomes" id="UP001299596">
    <property type="component" value="Unassembled WGS sequence"/>
</dbReference>
<evidence type="ECO:0000256" key="1">
    <source>
        <dbReference type="ARBA" id="ARBA00008853"/>
    </source>
</evidence>
<protein>
    <submittedName>
        <fullName evidence="4">SMP-30/gluconolactonase/LRE family protein</fullName>
    </submittedName>
</protein>
<dbReference type="InterPro" id="IPR011042">
    <property type="entry name" value="6-blade_b-propeller_TolB-like"/>
</dbReference>
<evidence type="ECO:0000313" key="4">
    <source>
        <dbReference type="EMBL" id="MEB3022676.1"/>
    </source>
</evidence>
<keyword evidence="5" id="KW-1185">Reference proteome</keyword>
<proteinExistence type="inferred from homology"/>
<evidence type="ECO:0000259" key="3">
    <source>
        <dbReference type="Pfam" id="PF08450"/>
    </source>
</evidence>
<dbReference type="Pfam" id="PF08450">
    <property type="entry name" value="SGL"/>
    <property type="match status" value="1"/>
</dbReference>
<dbReference type="InterPro" id="IPR013658">
    <property type="entry name" value="SGL"/>
</dbReference>
<dbReference type="Gene3D" id="2.120.10.30">
    <property type="entry name" value="TolB, C-terminal domain"/>
    <property type="match status" value="1"/>
</dbReference>
<reference evidence="4 5" key="1">
    <citation type="submission" date="2023-12" db="EMBL/GenBank/DDBJ databases">
        <title>Description of new species of Mycobacterium terrae complex isolated from sewage at the Sao Paulo Zoological Park Foundation in Brazil.</title>
        <authorList>
            <person name="Romagnoli C.L."/>
            <person name="Conceicao E.C."/>
            <person name="Machado E."/>
            <person name="Barreto L.B.P.F."/>
            <person name="Sharma A."/>
            <person name="Silva N.M."/>
            <person name="Marques L.E."/>
            <person name="Juliana M.A."/>
            <person name="Lourenco M.C.S."/>
            <person name="Digiampietri L.A."/>
            <person name="Suffys P.N."/>
            <person name="Viana-Niero C."/>
        </authorList>
    </citation>
    <scope>NUCLEOTIDE SEQUENCE [LARGE SCALE GENOMIC DNA]</scope>
    <source>
        <strain evidence="4 5">MYC098</strain>
    </source>
</reference>
<organism evidence="4 5">
    <name type="scientific">[Mycobacterium] crassicus</name>
    <dbReference type="NCBI Taxonomy" id="2872309"/>
    <lineage>
        <taxon>Bacteria</taxon>
        <taxon>Bacillati</taxon>
        <taxon>Actinomycetota</taxon>
        <taxon>Actinomycetes</taxon>
        <taxon>Mycobacteriales</taxon>
        <taxon>Mycobacteriaceae</taxon>
        <taxon>Mycolicibacter</taxon>
    </lineage>
</organism>
<dbReference type="InterPro" id="IPR051262">
    <property type="entry name" value="SMP-30/CGR1_Lactonase"/>
</dbReference>
<dbReference type="EMBL" id="JAYJJR010000011">
    <property type="protein sequence ID" value="MEB3022676.1"/>
    <property type="molecule type" value="Genomic_DNA"/>
</dbReference>
<comment type="similarity">
    <text evidence="1">Belongs to the SMP-30/CGR1 family.</text>
</comment>
<gene>
    <name evidence="4" type="ORF">K6T79_16650</name>
</gene>
<accession>A0ABU5XNN3</accession>
<dbReference type="SUPFAM" id="SSF63829">
    <property type="entry name" value="Calcium-dependent phosphotriesterase"/>
    <property type="match status" value="1"/>
</dbReference>
<evidence type="ECO:0000313" key="5">
    <source>
        <dbReference type="Proteomes" id="UP001299596"/>
    </source>
</evidence>
<comment type="caution">
    <text evidence="4">The sequence shown here is derived from an EMBL/GenBank/DDBJ whole genome shotgun (WGS) entry which is preliminary data.</text>
</comment>
<name>A0ABU5XNN3_9MYCO</name>
<feature type="domain" description="SMP-30/Gluconolactonase/LRE-like region" evidence="3">
    <location>
        <begin position="58"/>
        <end position="238"/>
    </location>
</feature>
<evidence type="ECO:0000256" key="2">
    <source>
        <dbReference type="ARBA" id="ARBA00022801"/>
    </source>
</evidence>
<dbReference type="PANTHER" id="PTHR47572">
    <property type="entry name" value="LIPOPROTEIN-RELATED"/>
    <property type="match status" value="1"/>
</dbReference>
<dbReference type="RefSeq" id="WP_225404397.1">
    <property type="nucleotide sequence ID" value="NZ_JAYJJR010000011.1"/>
</dbReference>
<dbReference type="PANTHER" id="PTHR47572:SF4">
    <property type="entry name" value="LACTONASE DRP35"/>
    <property type="match status" value="1"/>
</dbReference>